<sequence>MTISLDKPIDEPLDDPLAAPAGSATLHGLSSSDALLRVRGLHVTFTSERGPVHAVRGVDFDLARGETLAIVGESGSGKSTTALALTKMLPGAGAVTGGSVLLDGPAPGDPVLDLASAGEDELRRIRGARIGMIFQDPMTSLNPLLTVGRHLDEAMRAHGVADKRKRAARAVELLDLVGIADPAKRMRDHPHQFSGGMRQRVMIALALANEPDILLADEPTTALDPTVQAQILTLLENLSRELGTATVLITHNMGVVARSAARVMVLYGGRVVEHGRTEDVLAAPQHPYTAGLLRAVPRLDAPYGQRLHGIPGSPPDLASPPEGCAFADRCTLATDQCRTEQPPLRAVGSGRTVACWVSDGPLPLPLAASGAVVSGGASGTEVAEALDGKQAFAAARAADVHEAGDVEPVLSVEGLGKVFKSRRNRVVALDDVSLQLFPGETLGVVGESGSGKSTLVRTLVGVHPPTAGRIVFGGRDVTRPSRADVRTLRRSVQMVFQDPYASLNPRMTVGAIIADPLVSQGLGTPGEHRRRVGELLERVGLDPAAADRYPRDFSGGQRQRIGIARALAPEPSVLICDEPVSALDVSVQAQVVNLLADLQADLGLSMIFIAHDLAVVRQISHRITVMRGGRVVETGPAEQLCADPQHPYTQALLAAVPSPVPAARTAAAA</sequence>
<keyword evidence="6 9" id="KW-0067">ATP-binding</keyword>
<dbReference type="EMBL" id="JAKFHA010000017">
    <property type="protein sequence ID" value="MCF2530621.1"/>
    <property type="molecule type" value="Genomic_DNA"/>
</dbReference>
<evidence type="ECO:0000256" key="6">
    <source>
        <dbReference type="ARBA" id="ARBA00022840"/>
    </source>
</evidence>
<evidence type="ECO:0000256" key="3">
    <source>
        <dbReference type="ARBA" id="ARBA00022448"/>
    </source>
</evidence>
<dbReference type="InterPro" id="IPR050388">
    <property type="entry name" value="ABC_Ni/Peptide_Import"/>
</dbReference>
<evidence type="ECO:0000256" key="5">
    <source>
        <dbReference type="ARBA" id="ARBA00022741"/>
    </source>
</evidence>
<dbReference type="PANTHER" id="PTHR43297">
    <property type="entry name" value="OLIGOPEPTIDE TRANSPORT ATP-BINDING PROTEIN APPD"/>
    <property type="match status" value="1"/>
</dbReference>
<dbReference type="NCBIfam" id="TIGR01727">
    <property type="entry name" value="oligo_HPY"/>
    <property type="match status" value="1"/>
</dbReference>
<evidence type="ECO:0000256" key="7">
    <source>
        <dbReference type="ARBA" id="ARBA00023136"/>
    </source>
</evidence>
<keyword evidence="7" id="KW-0472">Membrane</keyword>
<dbReference type="AlphaFoldDB" id="A0AA41Q3G7"/>
<dbReference type="GO" id="GO:0015833">
    <property type="term" value="P:peptide transport"/>
    <property type="evidence" value="ECO:0007669"/>
    <property type="project" value="InterPro"/>
</dbReference>
<keyword evidence="10" id="KW-1185">Reference proteome</keyword>
<evidence type="ECO:0000313" key="9">
    <source>
        <dbReference type="EMBL" id="MCF2530621.1"/>
    </source>
</evidence>
<evidence type="ECO:0000256" key="4">
    <source>
        <dbReference type="ARBA" id="ARBA00022475"/>
    </source>
</evidence>
<dbReference type="CDD" id="cd03257">
    <property type="entry name" value="ABC_NikE_OppD_transporters"/>
    <property type="match status" value="2"/>
</dbReference>
<dbReference type="PROSITE" id="PS50893">
    <property type="entry name" value="ABC_TRANSPORTER_2"/>
    <property type="match status" value="2"/>
</dbReference>
<comment type="subcellular location">
    <subcellularLocation>
        <location evidence="1">Cell membrane</location>
        <topology evidence="1">Peripheral membrane protein</topology>
    </subcellularLocation>
</comment>
<dbReference type="GO" id="GO:0005524">
    <property type="term" value="F:ATP binding"/>
    <property type="evidence" value="ECO:0007669"/>
    <property type="project" value="UniProtKB-KW"/>
</dbReference>
<comment type="similarity">
    <text evidence="2">Belongs to the ABC transporter superfamily.</text>
</comment>
<dbReference type="InterPro" id="IPR003593">
    <property type="entry name" value="AAA+_ATPase"/>
</dbReference>
<evidence type="ECO:0000256" key="1">
    <source>
        <dbReference type="ARBA" id="ARBA00004202"/>
    </source>
</evidence>
<dbReference type="NCBIfam" id="NF008453">
    <property type="entry name" value="PRK11308.1"/>
    <property type="match status" value="2"/>
</dbReference>
<dbReference type="GO" id="GO:0005886">
    <property type="term" value="C:plasma membrane"/>
    <property type="evidence" value="ECO:0007669"/>
    <property type="project" value="UniProtKB-SubCell"/>
</dbReference>
<evidence type="ECO:0000259" key="8">
    <source>
        <dbReference type="PROSITE" id="PS50893"/>
    </source>
</evidence>
<reference evidence="9" key="1">
    <citation type="submission" date="2022-01" db="EMBL/GenBank/DDBJ databases">
        <title>Genome-Based Taxonomic Classification of the Phylum Actinobacteria.</title>
        <authorList>
            <person name="Gao Y."/>
        </authorList>
    </citation>
    <scope>NUCLEOTIDE SEQUENCE</scope>
    <source>
        <strain evidence="9">KLBMP 8922</strain>
    </source>
</reference>
<dbReference type="InterPro" id="IPR017871">
    <property type="entry name" value="ABC_transporter-like_CS"/>
</dbReference>
<dbReference type="RefSeq" id="WP_235055281.1">
    <property type="nucleotide sequence ID" value="NZ_JAKFHA010000017.1"/>
</dbReference>
<dbReference type="InterPro" id="IPR013563">
    <property type="entry name" value="Oligopep_ABC_C"/>
</dbReference>
<dbReference type="FunFam" id="3.40.50.300:FF:000016">
    <property type="entry name" value="Oligopeptide ABC transporter ATP-binding component"/>
    <property type="match status" value="2"/>
</dbReference>
<keyword evidence="5" id="KW-0547">Nucleotide-binding</keyword>
<keyword evidence="4" id="KW-1003">Cell membrane</keyword>
<proteinExistence type="inferred from homology"/>
<evidence type="ECO:0000313" key="10">
    <source>
        <dbReference type="Proteomes" id="UP001165378"/>
    </source>
</evidence>
<dbReference type="InterPro" id="IPR027417">
    <property type="entry name" value="P-loop_NTPase"/>
</dbReference>
<dbReference type="Pfam" id="PF00005">
    <property type="entry name" value="ABC_tran"/>
    <property type="match status" value="2"/>
</dbReference>
<gene>
    <name evidence="9" type="ORF">LZ495_25835</name>
</gene>
<name>A0AA41Q3G7_9ACTN</name>
<dbReference type="GO" id="GO:0016887">
    <property type="term" value="F:ATP hydrolysis activity"/>
    <property type="evidence" value="ECO:0007669"/>
    <property type="project" value="InterPro"/>
</dbReference>
<dbReference type="NCBIfam" id="NF007739">
    <property type="entry name" value="PRK10419.1"/>
    <property type="match status" value="2"/>
</dbReference>
<evidence type="ECO:0000256" key="2">
    <source>
        <dbReference type="ARBA" id="ARBA00005417"/>
    </source>
</evidence>
<dbReference type="PANTHER" id="PTHR43297:SF2">
    <property type="entry name" value="DIPEPTIDE TRANSPORT ATP-BINDING PROTEIN DPPD"/>
    <property type="match status" value="1"/>
</dbReference>
<dbReference type="Pfam" id="PF08352">
    <property type="entry name" value="oligo_HPY"/>
    <property type="match status" value="2"/>
</dbReference>
<comment type="caution">
    <text evidence="9">The sequence shown here is derived from an EMBL/GenBank/DDBJ whole genome shotgun (WGS) entry which is preliminary data.</text>
</comment>
<organism evidence="9 10">
    <name type="scientific">Yinghuangia soli</name>
    <dbReference type="NCBI Taxonomy" id="2908204"/>
    <lineage>
        <taxon>Bacteria</taxon>
        <taxon>Bacillati</taxon>
        <taxon>Actinomycetota</taxon>
        <taxon>Actinomycetes</taxon>
        <taxon>Kitasatosporales</taxon>
        <taxon>Streptomycetaceae</taxon>
        <taxon>Yinghuangia</taxon>
    </lineage>
</organism>
<accession>A0AA41Q3G7</accession>
<dbReference type="SUPFAM" id="SSF52540">
    <property type="entry name" value="P-loop containing nucleoside triphosphate hydrolases"/>
    <property type="match status" value="2"/>
</dbReference>
<keyword evidence="3" id="KW-0813">Transport</keyword>
<protein>
    <submittedName>
        <fullName evidence="9">ABC transporter ATP-binding protein</fullName>
    </submittedName>
</protein>
<dbReference type="PROSITE" id="PS00211">
    <property type="entry name" value="ABC_TRANSPORTER_1"/>
    <property type="match status" value="2"/>
</dbReference>
<feature type="domain" description="ABC transporter" evidence="8">
    <location>
        <begin position="38"/>
        <end position="293"/>
    </location>
</feature>
<dbReference type="Proteomes" id="UP001165378">
    <property type="component" value="Unassembled WGS sequence"/>
</dbReference>
<dbReference type="SMART" id="SM00382">
    <property type="entry name" value="AAA"/>
    <property type="match status" value="2"/>
</dbReference>
<feature type="domain" description="ABC transporter" evidence="8">
    <location>
        <begin position="410"/>
        <end position="653"/>
    </location>
</feature>
<dbReference type="InterPro" id="IPR003439">
    <property type="entry name" value="ABC_transporter-like_ATP-bd"/>
</dbReference>
<dbReference type="Gene3D" id="3.40.50.300">
    <property type="entry name" value="P-loop containing nucleotide triphosphate hydrolases"/>
    <property type="match status" value="2"/>
</dbReference>